<evidence type="ECO:0008006" key="3">
    <source>
        <dbReference type="Google" id="ProtNLM"/>
    </source>
</evidence>
<organism evidence="2">
    <name type="scientific">Homalodisca liturata</name>
    <dbReference type="NCBI Taxonomy" id="320908"/>
    <lineage>
        <taxon>Eukaryota</taxon>
        <taxon>Metazoa</taxon>
        <taxon>Ecdysozoa</taxon>
        <taxon>Arthropoda</taxon>
        <taxon>Hexapoda</taxon>
        <taxon>Insecta</taxon>
        <taxon>Pterygota</taxon>
        <taxon>Neoptera</taxon>
        <taxon>Paraneoptera</taxon>
        <taxon>Hemiptera</taxon>
        <taxon>Auchenorrhyncha</taxon>
        <taxon>Membracoidea</taxon>
        <taxon>Cicadellidae</taxon>
        <taxon>Cicadellinae</taxon>
        <taxon>Proconiini</taxon>
        <taxon>Homalodisca</taxon>
    </lineage>
</organism>
<evidence type="ECO:0000256" key="1">
    <source>
        <dbReference type="SAM" id="SignalP"/>
    </source>
</evidence>
<gene>
    <name evidence="2" type="ORF">g.17212</name>
</gene>
<reference evidence="2" key="1">
    <citation type="submission" date="2015-11" db="EMBL/GenBank/DDBJ databases">
        <title>De novo transcriptome assembly of four potential Pierce s Disease insect vectors from Arizona vineyards.</title>
        <authorList>
            <person name="Tassone E.E."/>
        </authorList>
    </citation>
    <scope>NUCLEOTIDE SEQUENCE</scope>
</reference>
<feature type="chain" id="PRO_5008585467" description="Kazal-like domain-containing protein" evidence="1">
    <location>
        <begin position="26"/>
        <end position="517"/>
    </location>
</feature>
<feature type="signal peptide" evidence="1">
    <location>
        <begin position="1"/>
        <end position="25"/>
    </location>
</feature>
<protein>
    <recommendedName>
        <fullName evidence="3">Kazal-like domain-containing protein</fullName>
    </recommendedName>
</protein>
<evidence type="ECO:0000313" key="2">
    <source>
        <dbReference type="EMBL" id="JAS93038.1"/>
    </source>
</evidence>
<proteinExistence type="predicted"/>
<keyword evidence="1" id="KW-0732">Signal</keyword>
<name>A0A1B6J1I4_9HEMI</name>
<dbReference type="AlphaFoldDB" id="A0A1B6J1I4"/>
<dbReference type="EMBL" id="GECU01014668">
    <property type="protein sequence ID" value="JAS93038.1"/>
    <property type="molecule type" value="Transcribed_RNA"/>
</dbReference>
<accession>A0A1B6J1I4</accession>
<sequence>MFISMLLNKYSTFLFTAGLLCQASAFVTRFMMEDMGGPPVKGEVTKEPTKGKSDTIEDQVNSQPVEVKVMPIMTDSFIPTEDLLDMTPLKLVTVISAEHLLNAVRNIPLEGNSAQDILHMFSGVVKEINKTAAIIKLTAEYVNISSHYMMSALEQFNESNCDQSTFEESVKSLRKKFYKSIVEHISRSVKELFEKTKQREITGNDMLISSAYHIVTSFQEMTNEVTTLAKEANKKCNSSPVSPKISLSNEDNLNTTQNKTTDEVIPAQGNVHRSIKKDQATNKPEISAIDNNSYNNQDLTIEVFSPEVFVQNKGIDKNSVTEKGPENKPIQYIKVDLAQTPVLNQVPLVTISRSEDINEKPGQVQESSVKANQEKTKKLEIIDKELASSAVDSLSNVPWEGSENEENGLDKTVVPSNVEKSPQNLWNILQLLTPNYKSTPEKEIQECDDRVVPVCGVDDSIQKFIIFLNDCKLDAYNKLYGTNYKRSTMETCINFFLRSQTQGTLVNKKNDVDLRPR</sequence>